<dbReference type="PANTHER" id="PTHR13170">
    <property type="entry name" value="O-GLCNACASE"/>
    <property type="match status" value="1"/>
</dbReference>
<dbReference type="PANTHER" id="PTHR13170:SF16">
    <property type="entry name" value="PROTEIN O-GLCNACASE"/>
    <property type="match status" value="1"/>
</dbReference>
<protein>
    <submittedName>
        <fullName evidence="2">N-acetyltransferase</fullName>
    </submittedName>
</protein>
<dbReference type="Pfam" id="PF00583">
    <property type="entry name" value="Acetyltransf_1"/>
    <property type="match status" value="1"/>
</dbReference>
<dbReference type="EMBL" id="QORO01000002">
    <property type="protein sequence ID" value="RCK60254.1"/>
    <property type="molecule type" value="Genomic_DNA"/>
</dbReference>
<sequence>MLDDDLLWAEIYLLPYLDRHPDLAFVAENDAGRAVGYIIGTDDTDAFDAWFARTWWPSRRATYSGSANPRQRELVAVADARRAGSAFANVYPAHLHIDLLPETQGKGMGRMLIARLADALAARGVRGLHAVASSDNAGAVAFYPRLGFVELDADPGARAFGLDLTH</sequence>
<name>A0A367Y313_9MICO</name>
<dbReference type="InterPro" id="IPR016181">
    <property type="entry name" value="Acyl_CoA_acyltransferase"/>
</dbReference>
<dbReference type="SUPFAM" id="SSF55729">
    <property type="entry name" value="Acyl-CoA N-acyltransferases (Nat)"/>
    <property type="match status" value="1"/>
</dbReference>
<organism evidence="2 3">
    <name type="scientific">Microbacterium sorbitolivorans</name>
    <dbReference type="NCBI Taxonomy" id="1867410"/>
    <lineage>
        <taxon>Bacteria</taxon>
        <taxon>Bacillati</taxon>
        <taxon>Actinomycetota</taxon>
        <taxon>Actinomycetes</taxon>
        <taxon>Micrococcales</taxon>
        <taxon>Microbacteriaceae</taxon>
        <taxon>Microbacterium</taxon>
    </lineage>
</organism>
<proteinExistence type="predicted"/>
<keyword evidence="2" id="KW-0808">Transferase</keyword>
<dbReference type="InterPro" id="IPR000182">
    <property type="entry name" value="GNAT_dom"/>
</dbReference>
<dbReference type="Gene3D" id="3.40.630.30">
    <property type="match status" value="1"/>
</dbReference>
<evidence type="ECO:0000313" key="3">
    <source>
        <dbReference type="Proteomes" id="UP000253508"/>
    </source>
</evidence>
<dbReference type="AlphaFoldDB" id="A0A367Y313"/>
<dbReference type="PROSITE" id="PS51186">
    <property type="entry name" value="GNAT"/>
    <property type="match status" value="1"/>
</dbReference>
<evidence type="ECO:0000259" key="1">
    <source>
        <dbReference type="PROSITE" id="PS51186"/>
    </source>
</evidence>
<feature type="domain" description="N-acetyltransferase" evidence="1">
    <location>
        <begin position="34"/>
        <end position="166"/>
    </location>
</feature>
<reference evidence="2 3" key="1">
    <citation type="submission" date="2018-07" db="EMBL/GenBank/DDBJ databases">
        <title>Microbacterium endoborsara sp. nov., a novel actinobacterium isolated from Borszczowia aralocaspica.</title>
        <authorList>
            <person name="An D."/>
        </authorList>
    </citation>
    <scope>NUCLEOTIDE SEQUENCE [LARGE SCALE GENOMIC DNA]</scope>
    <source>
        <strain evidence="2 3">C1.15228</strain>
    </source>
</reference>
<dbReference type="Proteomes" id="UP000253508">
    <property type="component" value="Unassembled WGS sequence"/>
</dbReference>
<accession>A0A367Y313</accession>
<evidence type="ECO:0000313" key="2">
    <source>
        <dbReference type="EMBL" id="RCK60254.1"/>
    </source>
</evidence>
<gene>
    <name evidence="2" type="ORF">DTO57_07455</name>
</gene>
<comment type="caution">
    <text evidence="2">The sequence shown here is derived from an EMBL/GenBank/DDBJ whole genome shotgun (WGS) entry which is preliminary data.</text>
</comment>
<dbReference type="GO" id="GO:0016747">
    <property type="term" value="F:acyltransferase activity, transferring groups other than amino-acyl groups"/>
    <property type="evidence" value="ECO:0007669"/>
    <property type="project" value="InterPro"/>
</dbReference>
<dbReference type="InterPro" id="IPR051822">
    <property type="entry name" value="Glycosyl_Hydrolase_84"/>
</dbReference>
<keyword evidence="3" id="KW-1185">Reference proteome</keyword>
<dbReference type="OrthoDB" id="8593648at2"/>